<keyword evidence="2" id="KW-1133">Transmembrane helix</keyword>
<feature type="compositionally biased region" description="Polar residues" evidence="1">
    <location>
        <begin position="324"/>
        <end position="333"/>
    </location>
</feature>
<reference evidence="3" key="1">
    <citation type="submission" date="2023-06" db="EMBL/GenBank/DDBJ databases">
        <title>Genome-scale phylogeny and comparative genomics of the fungal order Sordariales.</title>
        <authorList>
            <consortium name="Lawrence Berkeley National Laboratory"/>
            <person name="Hensen N."/>
            <person name="Bonometti L."/>
            <person name="Westerberg I."/>
            <person name="Brannstrom I.O."/>
            <person name="Guillou S."/>
            <person name="Cros-Aarteil S."/>
            <person name="Calhoun S."/>
            <person name="Haridas S."/>
            <person name="Kuo A."/>
            <person name="Mondo S."/>
            <person name="Pangilinan J."/>
            <person name="Riley R."/>
            <person name="LaButti K."/>
            <person name="Andreopoulos B."/>
            <person name="Lipzen A."/>
            <person name="Chen C."/>
            <person name="Yanf M."/>
            <person name="Daum C."/>
            <person name="Ng V."/>
            <person name="Clum A."/>
            <person name="Steindorff A."/>
            <person name="Ohm R."/>
            <person name="Martin F."/>
            <person name="Silar P."/>
            <person name="Natvig D."/>
            <person name="Lalanne C."/>
            <person name="Gautier V."/>
            <person name="Ament-velasquez S.L."/>
            <person name="Kruys A."/>
            <person name="Hutchinson M.I."/>
            <person name="Powell A.J."/>
            <person name="Barry K."/>
            <person name="Miller A.N."/>
            <person name="Grigoriev I.V."/>
            <person name="Debuchy R."/>
            <person name="Gladieux P."/>
            <person name="Thoren M.H."/>
            <person name="Johannesson H."/>
        </authorList>
    </citation>
    <scope>NUCLEOTIDE SEQUENCE</scope>
    <source>
        <strain evidence="3">SMH2392-1A</strain>
    </source>
</reference>
<keyword evidence="2" id="KW-0472">Membrane</keyword>
<sequence length="348" mass="37723">MASYPTPSATPGPGPAAPSSVISSINSRPGLGPRRLSRFTEETNMDLRPTASVLAAAHAAEADDADQWYDEDGFSAGIHPDPIDASRVKAHQMHVKATVQAASSTSHALLCVVVTVAMAMFLRHLGGDWIFYKPSSSQAVALLVLLGLDISLDILSLLRLPHTTWPVWALLLRMTFGIGYVTLFLVYIGIGHVFPNAYTFWAIPPDRSGPVIYLFLWLLGVWNLIHAVLCRHQIAKSARAYFSTLASLPNRRFRDSSSSRRTSGQSATTGWSAWRRSRGSQIIDDDPELDLQRTRRAAALGVGSSGTLTLREQQSPERHKHESGVTTAASSIHGSHGPSQPGGRDDAI</sequence>
<feature type="region of interest" description="Disordered" evidence="1">
    <location>
        <begin position="1"/>
        <end position="34"/>
    </location>
</feature>
<name>A0AA40E498_9PEZI</name>
<dbReference type="RefSeq" id="XP_060297937.1">
    <property type="nucleotide sequence ID" value="XM_060433732.1"/>
</dbReference>
<feature type="transmembrane region" description="Helical" evidence="2">
    <location>
        <begin position="170"/>
        <end position="190"/>
    </location>
</feature>
<feature type="transmembrane region" description="Helical" evidence="2">
    <location>
        <begin position="138"/>
        <end position="158"/>
    </location>
</feature>
<feature type="transmembrane region" description="Helical" evidence="2">
    <location>
        <begin position="210"/>
        <end position="229"/>
    </location>
</feature>
<feature type="region of interest" description="Disordered" evidence="1">
    <location>
        <begin position="253"/>
        <end position="273"/>
    </location>
</feature>
<evidence type="ECO:0000313" key="4">
    <source>
        <dbReference type="Proteomes" id="UP001172101"/>
    </source>
</evidence>
<feature type="compositionally biased region" description="Low complexity" evidence="1">
    <location>
        <begin position="17"/>
        <end position="29"/>
    </location>
</feature>
<evidence type="ECO:0000256" key="2">
    <source>
        <dbReference type="SAM" id="Phobius"/>
    </source>
</evidence>
<dbReference type="Proteomes" id="UP001172101">
    <property type="component" value="Unassembled WGS sequence"/>
</dbReference>
<evidence type="ECO:0000256" key="1">
    <source>
        <dbReference type="SAM" id="MobiDB-lite"/>
    </source>
</evidence>
<protein>
    <submittedName>
        <fullName evidence="3">Uncharacterized protein</fullName>
    </submittedName>
</protein>
<feature type="transmembrane region" description="Helical" evidence="2">
    <location>
        <begin position="108"/>
        <end position="126"/>
    </location>
</feature>
<organism evidence="3 4">
    <name type="scientific">Lasiosphaeria miniovina</name>
    <dbReference type="NCBI Taxonomy" id="1954250"/>
    <lineage>
        <taxon>Eukaryota</taxon>
        <taxon>Fungi</taxon>
        <taxon>Dikarya</taxon>
        <taxon>Ascomycota</taxon>
        <taxon>Pezizomycotina</taxon>
        <taxon>Sordariomycetes</taxon>
        <taxon>Sordariomycetidae</taxon>
        <taxon>Sordariales</taxon>
        <taxon>Lasiosphaeriaceae</taxon>
        <taxon>Lasiosphaeria</taxon>
    </lineage>
</organism>
<dbReference type="EMBL" id="JAUIRO010000003">
    <property type="protein sequence ID" value="KAK0722013.1"/>
    <property type="molecule type" value="Genomic_DNA"/>
</dbReference>
<feature type="compositionally biased region" description="Basic and acidic residues" evidence="1">
    <location>
        <begin position="314"/>
        <end position="323"/>
    </location>
</feature>
<accession>A0AA40E498</accession>
<evidence type="ECO:0000313" key="3">
    <source>
        <dbReference type="EMBL" id="KAK0722013.1"/>
    </source>
</evidence>
<feature type="region of interest" description="Disordered" evidence="1">
    <location>
        <begin position="302"/>
        <end position="348"/>
    </location>
</feature>
<comment type="caution">
    <text evidence="3">The sequence shown here is derived from an EMBL/GenBank/DDBJ whole genome shotgun (WGS) entry which is preliminary data.</text>
</comment>
<dbReference type="AlphaFoldDB" id="A0AA40E498"/>
<keyword evidence="4" id="KW-1185">Reference proteome</keyword>
<keyword evidence="2" id="KW-0812">Transmembrane</keyword>
<gene>
    <name evidence="3" type="ORF">B0T26DRAFT_198344</name>
</gene>
<dbReference type="GeneID" id="85317002"/>
<proteinExistence type="predicted"/>